<name>A0A1Y0I869_9GAMM</name>
<proteinExistence type="inferred from homology"/>
<dbReference type="GO" id="GO:0019545">
    <property type="term" value="P:L-arginine catabolic process to succinate"/>
    <property type="evidence" value="ECO:0007669"/>
    <property type="project" value="UniProtKB-UniRule"/>
</dbReference>
<feature type="active site" description="Nucleophile" evidence="3">
    <location>
        <position position="369"/>
    </location>
</feature>
<organism evidence="5 6">
    <name type="scientific">Oleiphilus messinensis</name>
    <dbReference type="NCBI Taxonomy" id="141451"/>
    <lineage>
        <taxon>Bacteria</taxon>
        <taxon>Pseudomonadati</taxon>
        <taxon>Pseudomonadota</taxon>
        <taxon>Gammaproteobacteria</taxon>
        <taxon>Oceanospirillales</taxon>
        <taxon>Oleiphilaceae</taxon>
        <taxon>Oleiphilus</taxon>
    </lineage>
</organism>
<evidence type="ECO:0000313" key="5">
    <source>
        <dbReference type="EMBL" id="ARU55593.1"/>
    </source>
</evidence>
<evidence type="ECO:0000256" key="1">
    <source>
        <dbReference type="ARBA" id="ARBA00022503"/>
    </source>
</evidence>
<feature type="binding site" evidence="3">
    <location>
        <position position="363"/>
    </location>
    <ligand>
        <name>substrate</name>
    </ligand>
</feature>
<feature type="binding site" evidence="3">
    <location>
        <position position="211"/>
    </location>
    <ligand>
        <name>substrate</name>
    </ligand>
</feature>
<evidence type="ECO:0000313" key="6">
    <source>
        <dbReference type="Proteomes" id="UP000196027"/>
    </source>
</evidence>
<dbReference type="EC" id="3.5.3.23" evidence="3 4"/>
<feature type="active site" evidence="3">
    <location>
        <position position="247"/>
    </location>
</feature>
<comment type="similarity">
    <text evidence="3">Belongs to the succinylarginine dihydrolase family.</text>
</comment>
<protein>
    <recommendedName>
        <fullName evidence="3 4">N-succinylarginine dihydrolase</fullName>
        <ecNumber evidence="3 4">3.5.3.23</ecNumber>
    </recommendedName>
</protein>
<dbReference type="Gene3D" id="3.75.10.20">
    <property type="entry name" value="Succinylarginine dihydrolase"/>
    <property type="match status" value="1"/>
</dbReference>
<dbReference type="RefSeq" id="WP_087460678.1">
    <property type="nucleotide sequence ID" value="NZ_CP021425.1"/>
</dbReference>
<keyword evidence="2 3" id="KW-0378">Hydrolase</keyword>
<comment type="catalytic activity">
    <reaction evidence="3">
        <text>N(2)-succinyl-L-arginine + 2 H2O + 2 H(+) = N(2)-succinyl-L-ornithine + 2 NH4(+) + CO2</text>
        <dbReference type="Rhea" id="RHEA:19533"/>
        <dbReference type="ChEBI" id="CHEBI:15377"/>
        <dbReference type="ChEBI" id="CHEBI:15378"/>
        <dbReference type="ChEBI" id="CHEBI:16526"/>
        <dbReference type="ChEBI" id="CHEBI:28938"/>
        <dbReference type="ChEBI" id="CHEBI:58241"/>
        <dbReference type="ChEBI" id="CHEBI:58514"/>
        <dbReference type="EC" id="3.5.3.23"/>
    </reaction>
</comment>
<dbReference type="GO" id="GO:0009015">
    <property type="term" value="F:N-succinylarginine dihydrolase activity"/>
    <property type="evidence" value="ECO:0007669"/>
    <property type="project" value="UniProtKB-UniRule"/>
</dbReference>
<evidence type="ECO:0000256" key="2">
    <source>
        <dbReference type="ARBA" id="ARBA00022801"/>
    </source>
</evidence>
<dbReference type="PANTHER" id="PTHR30420:SF2">
    <property type="entry name" value="N-SUCCINYLARGININE DIHYDROLASE"/>
    <property type="match status" value="1"/>
</dbReference>
<feature type="binding site" evidence="3">
    <location>
        <position position="249"/>
    </location>
    <ligand>
        <name>substrate</name>
    </ligand>
</feature>
<dbReference type="Pfam" id="PF04996">
    <property type="entry name" value="AstB"/>
    <property type="match status" value="1"/>
</dbReference>
<comment type="pathway">
    <text evidence="3">Amino-acid degradation; L-arginine degradation via AST pathway; L-glutamate and succinate from L-arginine: step 2/5.</text>
</comment>
<dbReference type="KEGG" id="ome:OLMES_1518"/>
<dbReference type="HAMAP" id="MF_01172">
    <property type="entry name" value="AstB"/>
    <property type="match status" value="1"/>
</dbReference>
<dbReference type="Proteomes" id="UP000196027">
    <property type="component" value="Chromosome"/>
</dbReference>
<dbReference type="OrthoDB" id="248552at2"/>
<evidence type="ECO:0000256" key="3">
    <source>
        <dbReference type="HAMAP-Rule" id="MF_01172"/>
    </source>
</evidence>
<dbReference type="AlphaFoldDB" id="A0A1Y0I869"/>
<sequence>MNYHEVNFDGLVGPTHNYAGLSFGNVASQSHKQAASNPKAAALQGLAKMKALVDRGFKQAVLPPQERPSIAWLQRLGFTGSDAEILAKAARETGLLPMLASASCMWAANAATVSPSPDCRDGKVHFTAANLSANLHRAIESRETVNALKTIFHDPMHFAHHEPLPGAQGWGDEGAANHSRLCATYGHTGVEMFVYGARADSVLGPTRYPARQTLQASQAIARLHALDEKRVVMVQQNPAVIDMGVFHNDVIAVANQRVLLYHEDAFLDTQKVLDELNEKLREGDLIPVKVPRQAVSVADAVKSYLFNSQLLTIPGSHAQNMIILLPEESKKNRNVAEYVNTLIGADNPITEAMYFDLHQSMQNGGGPACLRLRVVLSDAQWQAINKGVVLNDAKYRELCNWVERHYRDELQPKDLADPALLNESRTALDELTTILNLGSFYLFQLGRR</sequence>
<gene>
    <name evidence="3" type="primary">astB</name>
    <name evidence="5" type="ORF">OLMES_1518</name>
</gene>
<feature type="active site" evidence="3">
    <location>
        <position position="173"/>
    </location>
</feature>
<dbReference type="SUPFAM" id="SSF55909">
    <property type="entry name" value="Pentein"/>
    <property type="match status" value="1"/>
</dbReference>
<dbReference type="UniPathway" id="UPA00185">
    <property type="reaction ID" value="UER00280"/>
</dbReference>
<feature type="binding site" evidence="3">
    <location>
        <begin position="136"/>
        <end position="137"/>
    </location>
    <ligand>
        <name>substrate</name>
    </ligand>
</feature>
<dbReference type="EMBL" id="CP021425">
    <property type="protein sequence ID" value="ARU55593.1"/>
    <property type="molecule type" value="Genomic_DNA"/>
</dbReference>
<evidence type="ECO:0000256" key="4">
    <source>
        <dbReference type="NCBIfam" id="TIGR03241"/>
    </source>
</evidence>
<keyword evidence="1 3" id="KW-0056">Arginine metabolism</keyword>
<dbReference type="PANTHER" id="PTHR30420">
    <property type="entry name" value="N-SUCCINYLARGININE DIHYDROLASE"/>
    <property type="match status" value="1"/>
</dbReference>
<keyword evidence="6" id="KW-1185">Reference proteome</keyword>
<feature type="binding site" evidence="3">
    <location>
        <position position="109"/>
    </location>
    <ligand>
        <name>substrate</name>
    </ligand>
</feature>
<dbReference type="InterPro" id="IPR037031">
    <property type="entry name" value="AstB_sf"/>
</dbReference>
<dbReference type="GO" id="GO:0019544">
    <property type="term" value="P:L-arginine catabolic process to L-glutamate"/>
    <property type="evidence" value="ECO:0007669"/>
    <property type="project" value="UniProtKB-UniRule"/>
</dbReference>
<reference evidence="5 6" key="1">
    <citation type="submission" date="2017-05" db="EMBL/GenBank/DDBJ databases">
        <title>Genomic insights into alkan degradation activity of Oleiphilus messinensis.</title>
        <authorList>
            <person name="Kozyavkin S.A."/>
            <person name="Slesarev A.I."/>
            <person name="Golyshin P.N."/>
            <person name="Korzhenkov A."/>
            <person name="Golyshina O.N."/>
            <person name="Toshchakov S.V."/>
        </authorList>
    </citation>
    <scope>NUCLEOTIDE SEQUENCE [LARGE SCALE GENOMIC DNA]</scope>
    <source>
        <strain evidence="5 6">ME102</strain>
    </source>
</reference>
<comment type="subunit">
    <text evidence="3">Homodimer.</text>
</comment>
<dbReference type="NCBIfam" id="TIGR03241">
    <property type="entry name" value="arg_catab_astB"/>
    <property type="match status" value="1"/>
</dbReference>
<dbReference type="NCBIfam" id="NF009789">
    <property type="entry name" value="PRK13281.1"/>
    <property type="match status" value="1"/>
</dbReference>
<accession>A0A1Y0I869</accession>
<feature type="binding site" evidence="3">
    <location>
        <begin position="19"/>
        <end position="28"/>
    </location>
    <ligand>
        <name>substrate</name>
    </ligand>
</feature>
<comment type="function">
    <text evidence="3">Catalyzes the hydrolysis of N(2)-succinylarginine into N(2)-succinylornithine, ammonia and CO(2).</text>
</comment>
<dbReference type="InterPro" id="IPR007079">
    <property type="entry name" value="SuccinylArg_d-Hdrlase_AstB"/>
</dbReference>